<protein>
    <recommendedName>
        <fullName evidence="1">DNA-directed RNA polymerase</fullName>
        <ecNumber evidence="1">2.7.7.6</ecNumber>
    </recommendedName>
</protein>
<evidence type="ECO:0000313" key="9">
    <source>
        <dbReference type="EMBL" id="PJE73449.1"/>
    </source>
</evidence>
<dbReference type="InterPro" id="IPR007083">
    <property type="entry name" value="RNA_pol_Rpb1_4"/>
</dbReference>
<dbReference type="InterPro" id="IPR000722">
    <property type="entry name" value="RNA_pol_asu"/>
</dbReference>
<comment type="catalytic activity">
    <reaction evidence="7">
        <text>RNA(n) + a ribonucleoside 5'-triphosphate = RNA(n+1) + diphosphate</text>
        <dbReference type="Rhea" id="RHEA:21248"/>
        <dbReference type="Rhea" id="RHEA-COMP:14527"/>
        <dbReference type="Rhea" id="RHEA-COMP:17342"/>
        <dbReference type="ChEBI" id="CHEBI:33019"/>
        <dbReference type="ChEBI" id="CHEBI:61557"/>
        <dbReference type="ChEBI" id="CHEBI:140395"/>
        <dbReference type="EC" id="2.7.7.6"/>
    </reaction>
</comment>
<evidence type="ECO:0000259" key="8">
    <source>
        <dbReference type="SMART" id="SM00663"/>
    </source>
</evidence>
<keyword evidence="3" id="KW-0808">Transferase</keyword>
<dbReference type="Pfam" id="PF04998">
    <property type="entry name" value="RNA_pol_Rpb1_5"/>
    <property type="match status" value="1"/>
</dbReference>
<dbReference type="Gene3D" id="1.10.1790.20">
    <property type="match status" value="1"/>
</dbReference>
<evidence type="ECO:0000256" key="4">
    <source>
        <dbReference type="ARBA" id="ARBA00022695"/>
    </source>
</evidence>
<dbReference type="Proteomes" id="UP000230959">
    <property type="component" value="Unassembled WGS sequence"/>
</dbReference>
<dbReference type="InterPro" id="IPR006592">
    <property type="entry name" value="RNA_pol_N"/>
</dbReference>
<evidence type="ECO:0000256" key="6">
    <source>
        <dbReference type="ARBA" id="ARBA00023163"/>
    </source>
</evidence>
<dbReference type="EC" id="2.7.7.6" evidence="1"/>
<keyword evidence="2" id="KW-0240">DNA-directed RNA polymerase</keyword>
<dbReference type="InterPro" id="IPR007081">
    <property type="entry name" value="RNA_pol_Rpb1_5"/>
</dbReference>
<comment type="caution">
    <text evidence="9">The sequence shown here is derived from an EMBL/GenBank/DDBJ whole genome shotgun (WGS) entry which is preliminary data.</text>
</comment>
<sequence length="800" mass="88374">MIAKLLEREVTHNVRGAGRLIDDHIPEVWAILEEIIKNKYVLLNRAPTLHRMGIQAFKPILIEGKAIQVHPLVCAAFNADFDGDQMAVHVPLSEEAQKEARDIIVSVKNLLRPGNGDPIVNPSQDMVVGCYWMTIIKDGASGEGQYFSSPEEAMLAHDFDKIDMRAKIKVLPNGLERFKIFNGEVFETTVGRLRFNSILPEDLSYINEEMGKKQLSSLVSKLIEKYGIDATPQYLDKIKEFGFKYATVSGTSWGFDDLKIPAAKQEILKAAGKVAAELKGQYEEGLITETEKYNKSIEIWQGAKDKIESAVPETLDRLGSIYTMIGSSARGTWSQLAQMTGMKGLMINPDGRIIDFPVFSSHKEGLNVLEFFITTHGMRKGETDTALKTSRSGYLTRRLVDVAHDMVISEDDCGERSGITITKEETEKMGRKFFSRIFGRTLAKDAGEFKKGHILSQTEAKKLEASSEVDEARVFSPLTCLAKRGICRKCYGYDLGSNTPVKLGEAVGIVAAQAIGEPGTQLTMQTFHKGGIATGGDITMGLPRIEEIFELRIPANPAVLCDIKGSVIDIKNGLVEDGYKNGDKIVTVLVDRESSKGEKKETKDFIVPFGRFILVKVGEQLNKGDLLTDGAINIKDYFKIAGKKKTQDYILNEVDKVYSTQGATINEKHIEIIIRQMLSRYEVKDPGGTELNRGEIVEMYDVLEANEAAVAEGKEEAKIAQHITRITSVSTTTSSFLSAASFQDTARVLIKTAVMGGEDKLRGLKENVIIGRLIPAGTGFRREYSGEDIADENIGEEGEE</sequence>
<dbReference type="Pfam" id="PF05000">
    <property type="entry name" value="RNA_pol_Rpb1_4"/>
    <property type="match status" value="1"/>
</dbReference>
<dbReference type="InterPro" id="IPR042102">
    <property type="entry name" value="RNA_pol_Rpb1_3_sf"/>
</dbReference>
<dbReference type="GO" id="GO:0003677">
    <property type="term" value="F:DNA binding"/>
    <property type="evidence" value="ECO:0007669"/>
    <property type="project" value="InterPro"/>
</dbReference>
<dbReference type="GO" id="GO:0003899">
    <property type="term" value="F:DNA-directed RNA polymerase activity"/>
    <property type="evidence" value="ECO:0007669"/>
    <property type="project" value="UniProtKB-EC"/>
</dbReference>
<dbReference type="Gene3D" id="1.10.132.30">
    <property type="match status" value="1"/>
</dbReference>
<evidence type="ECO:0000256" key="3">
    <source>
        <dbReference type="ARBA" id="ARBA00022679"/>
    </source>
</evidence>
<dbReference type="InterPro" id="IPR007066">
    <property type="entry name" value="RNA_pol_Rpb1_3"/>
</dbReference>
<dbReference type="InterPro" id="IPR045867">
    <property type="entry name" value="DNA-dir_RpoC_beta_prime"/>
</dbReference>
<organism evidence="9 10">
    <name type="scientific">Candidatus Terrybacteria bacterium CG10_big_fil_rev_8_21_14_0_10_41_10</name>
    <dbReference type="NCBI Taxonomy" id="1975026"/>
    <lineage>
        <taxon>Bacteria</taxon>
        <taxon>Candidatus Terryibacteriota</taxon>
    </lineage>
</organism>
<dbReference type="SMART" id="SM00663">
    <property type="entry name" value="RPOLA_N"/>
    <property type="match status" value="1"/>
</dbReference>
<evidence type="ECO:0000256" key="1">
    <source>
        <dbReference type="ARBA" id="ARBA00012418"/>
    </source>
</evidence>
<dbReference type="InterPro" id="IPR038120">
    <property type="entry name" value="Rpb1_funnel_sf"/>
</dbReference>
<proteinExistence type="predicted"/>
<dbReference type="GO" id="GO:0046872">
    <property type="term" value="F:metal ion binding"/>
    <property type="evidence" value="ECO:0007669"/>
    <property type="project" value="UniProtKB-KW"/>
</dbReference>
<name>A0A2M8L9Z9_9BACT</name>
<dbReference type="PANTHER" id="PTHR19376">
    <property type="entry name" value="DNA-DIRECTED RNA POLYMERASE"/>
    <property type="match status" value="1"/>
</dbReference>
<dbReference type="SUPFAM" id="SSF64484">
    <property type="entry name" value="beta and beta-prime subunits of DNA dependent RNA-polymerase"/>
    <property type="match status" value="1"/>
</dbReference>
<dbReference type="GO" id="GO:0006351">
    <property type="term" value="P:DNA-templated transcription"/>
    <property type="evidence" value="ECO:0007669"/>
    <property type="project" value="InterPro"/>
</dbReference>
<keyword evidence="6" id="KW-0804">Transcription</keyword>
<dbReference type="Pfam" id="PF00623">
    <property type="entry name" value="RNA_pol_Rpb1_2"/>
    <property type="match status" value="1"/>
</dbReference>
<dbReference type="EMBL" id="PFER01000038">
    <property type="protein sequence ID" value="PJE73449.1"/>
    <property type="molecule type" value="Genomic_DNA"/>
</dbReference>
<dbReference type="Gene3D" id="1.10.150.390">
    <property type="match status" value="1"/>
</dbReference>
<keyword evidence="5" id="KW-0479">Metal-binding</keyword>
<evidence type="ECO:0000313" key="10">
    <source>
        <dbReference type="Proteomes" id="UP000230959"/>
    </source>
</evidence>
<dbReference type="Gene3D" id="2.40.40.20">
    <property type="match status" value="1"/>
</dbReference>
<reference evidence="10" key="1">
    <citation type="submission" date="2017-09" db="EMBL/GenBank/DDBJ databases">
        <title>Depth-based differentiation of microbial function through sediment-hosted aquifers and enrichment of novel symbionts in the deep terrestrial subsurface.</title>
        <authorList>
            <person name="Probst A.J."/>
            <person name="Ladd B."/>
            <person name="Jarett J.K."/>
            <person name="Geller-Mcgrath D.E."/>
            <person name="Sieber C.M.K."/>
            <person name="Emerson J.B."/>
            <person name="Anantharaman K."/>
            <person name="Thomas B.C."/>
            <person name="Malmstrom R."/>
            <person name="Stieglmeier M."/>
            <person name="Klingl A."/>
            <person name="Woyke T."/>
            <person name="Ryan C.M."/>
            <person name="Banfield J.F."/>
        </authorList>
    </citation>
    <scope>NUCLEOTIDE SEQUENCE [LARGE SCALE GENOMIC DNA]</scope>
</reference>
<accession>A0A2M8L9Z9</accession>
<dbReference type="Gene3D" id="1.10.274.100">
    <property type="entry name" value="RNA polymerase Rpb1, domain 3"/>
    <property type="match status" value="2"/>
</dbReference>
<evidence type="ECO:0000256" key="2">
    <source>
        <dbReference type="ARBA" id="ARBA00022478"/>
    </source>
</evidence>
<keyword evidence="4" id="KW-0548">Nucleotidyltransferase</keyword>
<feature type="domain" description="RNA polymerase N-terminal" evidence="8">
    <location>
        <begin position="1"/>
        <end position="134"/>
    </location>
</feature>
<dbReference type="Pfam" id="PF04983">
    <property type="entry name" value="RNA_pol_Rpb1_3"/>
    <property type="match status" value="1"/>
</dbReference>
<dbReference type="GO" id="GO:0000428">
    <property type="term" value="C:DNA-directed RNA polymerase complex"/>
    <property type="evidence" value="ECO:0007669"/>
    <property type="project" value="UniProtKB-KW"/>
</dbReference>
<evidence type="ECO:0000256" key="7">
    <source>
        <dbReference type="ARBA" id="ARBA00048552"/>
    </source>
</evidence>
<dbReference type="AlphaFoldDB" id="A0A2M8L9Z9"/>
<dbReference type="Gene3D" id="2.40.50.100">
    <property type="match status" value="1"/>
</dbReference>
<dbReference type="PANTHER" id="PTHR19376:SF54">
    <property type="entry name" value="DNA-DIRECTED RNA POLYMERASE SUBUNIT BETA"/>
    <property type="match status" value="1"/>
</dbReference>
<dbReference type="CDD" id="cd02655">
    <property type="entry name" value="RNAP_beta'_C"/>
    <property type="match status" value="1"/>
</dbReference>
<evidence type="ECO:0000256" key="5">
    <source>
        <dbReference type="ARBA" id="ARBA00022723"/>
    </source>
</evidence>
<gene>
    <name evidence="9" type="ORF">COV02_02630</name>
</gene>